<comment type="similarity">
    <text evidence="3 10">Belongs to the cytochrome P450 family.</text>
</comment>
<dbReference type="InParanoid" id="A0A0H2RLE5"/>
<evidence type="ECO:0000256" key="10">
    <source>
        <dbReference type="RuleBase" id="RU000461"/>
    </source>
</evidence>
<evidence type="ECO:0000256" key="6">
    <source>
        <dbReference type="ARBA" id="ARBA00023002"/>
    </source>
</evidence>
<dbReference type="InterPro" id="IPR050121">
    <property type="entry name" value="Cytochrome_P450_monoxygenase"/>
</dbReference>
<dbReference type="PROSITE" id="PS00086">
    <property type="entry name" value="CYTOCHROME_P450"/>
    <property type="match status" value="1"/>
</dbReference>
<evidence type="ECO:0000256" key="7">
    <source>
        <dbReference type="ARBA" id="ARBA00023004"/>
    </source>
</evidence>
<evidence type="ECO:0000313" key="11">
    <source>
        <dbReference type="EMBL" id="KLO10278.1"/>
    </source>
</evidence>
<evidence type="ECO:0000256" key="8">
    <source>
        <dbReference type="ARBA" id="ARBA00023033"/>
    </source>
</evidence>
<comment type="cofactor">
    <cofactor evidence="1 9">
        <name>heme</name>
        <dbReference type="ChEBI" id="CHEBI:30413"/>
    </cofactor>
</comment>
<dbReference type="Gene3D" id="1.10.630.10">
    <property type="entry name" value="Cytochrome P450"/>
    <property type="match status" value="1"/>
</dbReference>
<organism evidence="11 12">
    <name type="scientific">Schizopora paradoxa</name>
    <dbReference type="NCBI Taxonomy" id="27342"/>
    <lineage>
        <taxon>Eukaryota</taxon>
        <taxon>Fungi</taxon>
        <taxon>Dikarya</taxon>
        <taxon>Basidiomycota</taxon>
        <taxon>Agaricomycotina</taxon>
        <taxon>Agaricomycetes</taxon>
        <taxon>Hymenochaetales</taxon>
        <taxon>Schizoporaceae</taxon>
        <taxon>Schizopora</taxon>
    </lineage>
</organism>
<keyword evidence="8 10" id="KW-0503">Monooxygenase</keyword>
<protein>
    <submittedName>
        <fullName evidence="11">Cytochrome P450</fullName>
    </submittedName>
</protein>
<dbReference type="SUPFAM" id="SSF48264">
    <property type="entry name" value="Cytochrome P450"/>
    <property type="match status" value="1"/>
</dbReference>
<evidence type="ECO:0000256" key="9">
    <source>
        <dbReference type="PIRSR" id="PIRSR602403-1"/>
    </source>
</evidence>
<dbReference type="CDD" id="cd11069">
    <property type="entry name" value="CYP_FUM15-like"/>
    <property type="match status" value="1"/>
</dbReference>
<dbReference type="AlphaFoldDB" id="A0A0H2RLE5"/>
<dbReference type="PANTHER" id="PTHR24305:SF166">
    <property type="entry name" value="CYTOCHROME P450 12A4, MITOCHONDRIAL-RELATED"/>
    <property type="match status" value="1"/>
</dbReference>
<keyword evidence="12" id="KW-1185">Reference proteome</keyword>
<evidence type="ECO:0000256" key="1">
    <source>
        <dbReference type="ARBA" id="ARBA00001971"/>
    </source>
</evidence>
<dbReference type="InterPro" id="IPR002403">
    <property type="entry name" value="Cyt_P450_E_grp-IV"/>
</dbReference>
<feature type="binding site" description="axial binding residue" evidence="9">
    <location>
        <position position="475"/>
    </location>
    <ligand>
        <name>heme</name>
        <dbReference type="ChEBI" id="CHEBI:30413"/>
    </ligand>
    <ligandPart>
        <name>Fe</name>
        <dbReference type="ChEBI" id="CHEBI:18248"/>
    </ligandPart>
</feature>
<dbReference type="GO" id="GO:0005506">
    <property type="term" value="F:iron ion binding"/>
    <property type="evidence" value="ECO:0007669"/>
    <property type="project" value="InterPro"/>
</dbReference>
<evidence type="ECO:0000256" key="2">
    <source>
        <dbReference type="ARBA" id="ARBA00005179"/>
    </source>
</evidence>
<gene>
    <name evidence="11" type="ORF">SCHPADRAFT_942982</name>
</gene>
<evidence type="ECO:0000256" key="5">
    <source>
        <dbReference type="ARBA" id="ARBA00022723"/>
    </source>
</evidence>
<dbReference type="PRINTS" id="PR00465">
    <property type="entry name" value="EP450IV"/>
</dbReference>
<dbReference type="InterPro" id="IPR036396">
    <property type="entry name" value="Cyt_P450_sf"/>
</dbReference>
<dbReference type="GO" id="GO:0016705">
    <property type="term" value="F:oxidoreductase activity, acting on paired donors, with incorporation or reduction of molecular oxygen"/>
    <property type="evidence" value="ECO:0007669"/>
    <property type="project" value="InterPro"/>
</dbReference>
<dbReference type="Pfam" id="PF00067">
    <property type="entry name" value="p450"/>
    <property type="match status" value="1"/>
</dbReference>
<dbReference type="InterPro" id="IPR001128">
    <property type="entry name" value="Cyt_P450"/>
</dbReference>
<dbReference type="Proteomes" id="UP000053477">
    <property type="component" value="Unassembled WGS sequence"/>
</dbReference>
<name>A0A0H2RLE5_9AGAM</name>
<sequence>MQLYILELICIPLATWLVHKLVVKRLRNAYKSTSLAGPPSTSLLFGIRASEGLLRGDPNKMYEKWEKEYGSAYQVPGPFWTKRYVLLDPKALAHVFSRTPFGYTRPGAQMFLRIFGQGLLSAEGETHKRQRKALTPAFSNAAIRSLTSIFFDSAYKLKDVWDSEVQSEDANGAVIDVQQWMNKTSLDSIGLAGFGHDFHALDGERSEVQKVFDSFALAPAVGKFNGVITFIVTFLPGGLFMRLPLKRVKLFTSLATRIREVSEELWRKSKVEGGNDEKESKVRSAIGTLLKAESASTEWKIDVDEVVGQINELILAGYETTSITMTWALIELSRHPEKQERLRKELLDLFSARDPTHDDFSTGLPYLDSVLRETLRLHPPVTQLIRTAEEDDVLPLSMPLINASGMPLNSISFPKGGQVVVPIRALNTSPTLWGPDALEFKPERWMDDESGLTEAARAIQGYHHLFTFGDGPRICIGRAFAGAEFKAVLSVLLRNYVFELRDGPQTPIETIMTILPRPKVVGEKGYAVPLRVKAI</sequence>
<reference evidence="11 12" key="1">
    <citation type="submission" date="2015-04" db="EMBL/GenBank/DDBJ databases">
        <title>Complete genome sequence of Schizopora paradoxa KUC8140, a cosmopolitan wood degrader in East Asia.</title>
        <authorList>
            <consortium name="DOE Joint Genome Institute"/>
            <person name="Min B."/>
            <person name="Park H."/>
            <person name="Jang Y."/>
            <person name="Kim J.-J."/>
            <person name="Kim K.H."/>
            <person name="Pangilinan J."/>
            <person name="Lipzen A."/>
            <person name="Riley R."/>
            <person name="Grigoriev I.V."/>
            <person name="Spatafora J.W."/>
            <person name="Choi I.-G."/>
        </authorList>
    </citation>
    <scope>NUCLEOTIDE SEQUENCE [LARGE SCALE GENOMIC DNA]</scope>
    <source>
        <strain evidence="11 12">KUC8140</strain>
    </source>
</reference>
<dbReference type="GO" id="GO:0020037">
    <property type="term" value="F:heme binding"/>
    <property type="evidence" value="ECO:0007669"/>
    <property type="project" value="InterPro"/>
</dbReference>
<evidence type="ECO:0000256" key="4">
    <source>
        <dbReference type="ARBA" id="ARBA00022617"/>
    </source>
</evidence>
<dbReference type="OrthoDB" id="1470350at2759"/>
<dbReference type="EMBL" id="KQ086031">
    <property type="protein sequence ID" value="KLO10278.1"/>
    <property type="molecule type" value="Genomic_DNA"/>
</dbReference>
<comment type="pathway">
    <text evidence="2">Secondary metabolite biosynthesis.</text>
</comment>
<keyword evidence="7 9" id="KW-0408">Iron</keyword>
<keyword evidence="4 9" id="KW-0349">Heme</keyword>
<dbReference type="STRING" id="27342.A0A0H2RLE5"/>
<dbReference type="PRINTS" id="PR00385">
    <property type="entry name" value="P450"/>
</dbReference>
<dbReference type="GO" id="GO:0004497">
    <property type="term" value="F:monooxygenase activity"/>
    <property type="evidence" value="ECO:0007669"/>
    <property type="project" value="UniProtKB-KW"/>
</dbReference>
<dbReference type="PANTHER" id="PTHR24305">
    <property type="entry name" value="CYTOCHROME P450"/>
    <property type="match status" value="1"/>
</dbReference>
<evidence type="ECO:0000313" key="12">
    <source>
        <dbReference type="Proteomes" id="UP000053477"/>
    </source>
</evidence>
<accession>A0A0H2RLE5</accession>
<proteinExistence type="inferred from homology"/>
<keyword evidence="6 10" id="KW-0560">Oxidoreductase</keyword>
<keyword evidence="5 9" id="KW-0479">Metal-binding</keyword>
<evidence type="ECO:0000256" key="3">
    <source>
        <dbReference type="ARBA" id="ARBA00010617"/>
    </source>
</evidence>
<dbReference type="InterPro" id="IPR017972">
    <property type="entry name" value="Cyt_P450_CS"/>
</dbReference>